<organism evidence="2 3">
    <name type="scientific">Periplaneta americana</name>
    <name type="common">American cockroach</name>
    <name type="synonym">Blatta americana</name>
    <dbReference type="NCBI Taxonomy" id="6978"/>
    <lineage>
        <taxon>Eukaryota</taxon>
        <taxon>Metazoa</taxon>
        <taxon>Ecdysozoa</taxon>
        <taxon>Arthropoda</taxon>
        <taxon>Hexapoda</taxon>
        <taxon>Insecta</taxon>
        <taxon>Pterygota</taxon>
        <taxon>Neoptera</taxon>
        <taxon>Polyneoptera</taxon>
        <taxon>Dictyoptera</taxon>
        <taxon>Blattodea</taxon>
        <taxon>Blattoidea</taxon>
        <taxon>Blattidae</taxon>
        <taxon>Blattinae</taxon>
        <taxon>Periplaneta</taxon>
    </lineage>
</organism>
<comment type="caution">
    <text evidence="2">The sequence shown here is derived from an EMBL/GenBank/DDBJ whole genome shotgun (WGS) entry which is preliminary data.</text>
</comment>
<reference evidence="2 3" key="1">
    <citation type="journal article" date="2022" name="Allergy">
        <title>Genome assembly and annotation of Periplaneta americana reveal a comprehensive cockroach allergen profile.</title>
        <authorList>
            <person name="Wang L."/>
            <person name="Xiong Q."/>
            <person name="Saelim N."/>
            <person name="Wang L."/>
            <person name="Nong W."/>
            <person name="Wan A.T."/>
            <person name="Shi M."/>
            <person name="Liu X."/>
            <person name="Cao Q."/>
            <person name="Hui J.H.L."/>
            <person name="Sookrung N."/>
            <person name="Leung T.F."/>
            <person name="Tungtrongchitr A."/>
            <person name="Tsui S.K.W."/>
        </authorList>
    </citation>
    <scope>NUCLEOTIDE SEQUENCE [LARGE SCALE GENOMIC DNA]</scope>
    <source>
        <strain evidence="2">PWHHKU_190912</strain>
    </source>
</reference>
<keyword evidence="1" id="KW-0812">Transmembrane</keyword>
<evidence type="ECO:0000313" key="3">
    <source>
        <dbReference type="Proteomes" id="UP001148838"/>
    </source>
</evidence>
<evidence type="ECO:0000313" key="2">
    <source>
        <dbReference type="EMBL" id="KAJ4442259.1"/>
    </source>
</evidence>
<keyword evidence="3" id="KW-1185">Reference proteome</keyword>
<evidence type="ECO:0000256" key="1">
    <source>
        <dbReference type="SAM" id="Phobius"/>
    </source>
</evidence>
<proteinExistence type="predicted"/>
<keyword evidence="1" id="KW-0472">Membrane</keyword>
<accession>A0ABQ8T6Z0</accession>
<protein>
    <submittedName>
        <fullName evidence="2">Uncharacterized protein</fullName>
    </submittedName>
</protein>
<dbReference type="Proteomes" id="UP001148838">
    <property type="component" value="Unassembled WGS sequence"/>
</dbReference>
<feature type="transmembrane region" description="Helical" evidence="1">
    <location>
        <begin position="368"/>
        <end position="389"/>
    </location>
</feature>
<name>A0ABQ8T6Z0_PERAM</name>
<keyword evidence="1" id="KW-1133">Transmembrane helix</keyword>
<gene>
    <name evidence="2" type="ORF">ANN_12125</name>
</gene>
<sequence>MAGLCEGGSEPPGSLKVKVRRSGDIEIILYTPVENSRYYDFAIKEEAPANSMQSFQLFSQSKPELSSQTCDQFDSVCVRNCVSSRRPEFECSGPQLRDLSSSAVDRSWKPMRCLRIRFLGKYLGLSDDEVTGEWRNLHNTELHALYSSPDIIRNIKSRRLRWAGHVARMGESRNAYRVLVGRPEGKRPLGRPRRRWEDNIKMDLREVGCDDRDWINLAQDRDRWRAYVRAAMNLRSHGWGKPPIICLRYAEKSLATSDTTPLKMSAAVADETSVIKPTNRPRPLSPENESTSIDSGLLLCTPGHVFFPTPRFKFPAFCSCLFFLRSGHSFFPFQLVDSNIFQGLRNYEIALIRSTCEEEETVFQRFDLWFQTYGTVALGSVVGIALAFYARAKFADDIAVLSKGDTGEQVTTNLQNFLQEIEIWDKKWRTAMNTNKSSTVTLTYLKKEKALPLYLNCSPVPQHEVRYLGLILDSRLTWNKHLAYTLQRFKIDGSMDEQMNGWLVGEMDGWMEQVMNGFGEWIRRMMGGKMQRCVVGWIDDPMVEMII</sequence>
<dbReference type="EMBL" id="JAJSOF020000015">
    <property type="protein sequence ID" value="KAJ4442259.1"/>
    <property type="molecule type" value="Genomic_DNA"/>
</dbReference>